<dbReference type="Proteomes" id="UP000606776">
    <property type="component" value="Unassembled WGS sequence"/>
</dbReference>
<evidence type="ECO:0000313" key="2">
    <source>
        <dbReference type="Proteomes" id="UP000606776"/>
    </source>
</evidence>
<dbReference type="RefSeq" id="WP_193944281.1">
    <property type="nucleotide sequence ID" value="NZ_JADEWB010000247.1"/>
</dbReference>
<dbReference type="EMBL" id="JADEWB010000247">
    <property type="protein sequence ID" value="MBE9239022.1"/>
    <property type="molecule type" value="Genomic_DNA"/>
</dbReference>
<keyword evidence="2" id="KW-1185">Reference proteome</keyword>
<proteinExistence type="predicted"/>
<organism evidence="1 2">
    <name type="scientific">Sphaerospermopsis aphanizomenoides LEGE 00250</name>
    <dbReference type="NCBI Taxonomy" id="2777972"/>
    <lineage>
        <taxon>Bacteria</taxon>
        <taxon>Bacillati</taxon>
        <taxon>Cyanobacteriota</taxon>
        <taxon>Cyanophyceae</taxon>
        <taxon>Nostocales</taxon>
        <taxon>Aphanizomenonaceae</taxon>
        <taxon>Sphaerospermopsis</taxon>
        <taxon>Sphaerospermopsis aphanizomenoides</taxon>
    </lineage>
</organism>
<comment type="caution">
    <text evidence="1">The sequence shown here is derived from an EMBL/GenBank/DDBJ whole genome shotgun (WGS) entry which is preliminary data.</text>
</comment>
<gene>
    <name evidence="1" type="ORF">IQ227_24125</name>
</gene>
<evidence type="ECO:0000313" key="1">
    <source>
        <dbReference type="EMBL" id="MBE9239022.1"/>
    </source>
</evidence>
<accession>A0ABR9VLS2</accession>
<dbReference type="Gene3D" id="1.10.1070.20">
    <property type="match status" value="1"/>
</dbReference>
<reference evidence="1 2" key="1">
    <citation type="submission" date="2020-10" db="EMBL/GenBank/DDBJ databases">
        <authorList>
            <person name="Castelo-Branco R."/>
            <person name="Eusebio N."/>
            <person name="Adriana R."/>
            <person name="Vieira A."/>
            <person name="Brugerolle De Fraissinette N."/>
            <person name="Rezende De Castro R."/>
            <person name="Schneider M.P."/>
            <person name="Vasconcelos V."/>
            <person name="Leao P.N."/>
        </authorList>
    </citation>
    <scope>NUCLEOTIDE SEQUENCE [LARGE SCALE GENOMIC DNA]</scope>
    <source>
        <strain evidence="1 2">LEGE 00250</strain>
    </source>
</reference>
<sequence>MNPDEEFPIILVTQDHYELAHNEVIGTNSKFWFEHKKLGYCLYKQNKSQNIGQDWSEKVASELCDILKLPHAIYYLAETWDGNRGIVSPSFLPKGATLIHGNEILTRILPNYPTFEKYGVSQHTIDIVLNVLTEENINFPIDWNVPKNIQNPVEVFVGYLMLDAWIGNGYRHHLNWGLIKSQLTPHTRETIHLAPTYDHASSLGRELYDEKRQKLSVDSYIKKCKSAFYESAEDKKSLKTFDVFYQVAIRYPQAAIMWLEHLERISPADTLLIFNRIPKNRISSITIEFAQKILELNQDRLLNLKELLT</sequence>
<protein>
    <submittedName>
        <fullName evidence="1">HipA-like protein</fullName>
    </submittedName>
</protein>
<name>A0ABR9VLS2_9CYAN</name>